<name>A0A4Z2EHR9_9TELE</name>
<reference evidence="2 3" key="1">
    <citation type="submission" date="2019-03" db="EMBL/GenBank/DDBJ databases">
        <title>First draft genome of Liparis tanakae, snailfish: a comprehensive survey of snailfish specific genes.</title>
        <authorList>
            <person name="Kim W."/>
            <person name="Song I."/>
            <person name="Jeong J.-H."/>
            <person name="Kim D."/>
            <person name="Kim S."/>
            <person name="Ryu S."/>
            <person name="Song J.Y."/>
            <person name="Lee S.K."/>
        </authorList>
    </citation>
    <scope>NUCLEOTIDE SEQUENCE [LARGE SCALE GENOMIC DNA]</scope>
    <source>
        <tissue evidence="2">Muscle</tissue>
    </source>
</reference>
<feature type="region of interest" description="Disordered" evidence="1">
    <location>
        <begin position="1"/>
        <end position="31"/>
    </location>
</feature>
<protein>
    <submittedName>
        <fullName evidence="2">Uncharacterized protein</fullName>
    </submittedName>
</protein>
<gene>
    <name evidence="2" type="ORF">EYF80_061961</name>
</gene>
<keyword evidence="3" id="KW-1185">Reference proteome</keyword>
<dbReference type="EMBL" id="SRLO01007582">
    <property type="protein sequence ID" value="TNN27892.1"/>
    <property type="molecule type" value="Genomic_DNA"/>
</dbReference>
<evidence type="ECO:0000256" key="1">
    <source>
        <dbReference type="SAM" id="MobiDB-lite"/>
    </source>
</evidence>
<comment type="caution">
    <text evidence="2">The sequence shown here is derived from an EMBL/GenBank/DDBJ whole genome shotgun (WGS) entry which is preliminary data.</text>
</comment>
<dbReference type="AlphaFoldDB" id="A0A4Z2EHR9"/>
<proteinExistence type="predicted"/>
<dbReference type="Proteomes" id="UP000314294">
    <property type="component" value="Unassembled WGS sequence"/>
</dbReference>
<accession>A0A4Z2EHR9</accession>
<sequence>MATPWPRYDSLSEEESVVREHKKRRESVPTAHARWQLAERRRIVPASKAVSSPSAHVCTIKVLNHQQPAPSN</sequence>
<evidence type="ECO:0000313" key="2">
    <source>
        <dbReference type="EMBL" id="TNN27892.1"/>
    </source>
</evidence>
<organism evidence="2 3">
    <name type="scientific">Liparis tanakae</name>
    <name type="common">Tanaka's snailfish</name>
    <dbReference type="NCBI Taxonomy" id="230148"/>
    <lineage>
        <taxon>Eukaryota</taxon>
        <taxon>Metazoa</taxon>
        <taxon>Chordata</taxon>
        <taxon>Craniata</taxon>
        <taxon>Vertebrata</taxon>
        <taxon>Euteleostomi</taxon>
        <taxon>Actinopterygii</taxon>
        <taxon>Neopterygii</taxon>
        <taxon>Teleostei</taxon>
        <taxon>Neoteleostei</taxon>
        <taxon>Acanthomorphata</taxon>
        <taxon>Eupercaria</taxon>
        <taxon>Perciformes</taxon>
        <taxon>Cottioidei</taxon>
        <taxon>Cottales</taxon>
        <taxon>Liparidae</taxon>
        <taxon>Liparis</taxon>
    </lineage>
</organism>
<evidence type="ECO:0000313" key="3">
    <source>
        <dbReference type="Proteomes" id="UP000314294"/>
    </source>
</evidence>